<dbReference type="Gene3D" id="3.40.50.300">
    <property type="entry name" value="P-loop containing nucleotide triphosphate hydrolases"/>
    <property type="match status" value="1"/>
</dbReference>
<dbReference type="InterPro" id="IPR003439">
    <property type="entry name" value="ABC_transporter-like_ATP-bd"/>
</dbReference>
<evidence type="ECO:0000256" key="5">
    <source>
        <dbReference type="ARBA" id="ARBA00022989"/>
    </source>
</evidence>
<dbReference type="PROSITE" id="PS50893">
    <property type="entry name" value="ABC_TRANSPORTER_2"/>
    <property type="match status" value="1"/>
</dbReference>
<comment type="caution">
    <text evidence="10">The sequence shown here is derived from an EMBL/GenBank/DDBJ whole genome shotgun (WGS) entry which is preliminary data.</text>
</comment>
<dbReference type="CDD" id="cd07346">
    <property type="entry name" value="ABC_6TM_exporters"/>
    <property type="match status" value="1"/>
</dbReference>
<organism evidence="10 11">
    <name type="scientific">Parenemella sanctibonifatiensis</name>
    <dbReference type="NCBI Taxonomy" id="2016505"/>
    <lineage>
        <taxon>Bacteria</taxon>
        <taxon>Bacillati</taxon>
        <taxon>Actinomycetota</taxon>
        <taxon>Actinomycetes</taxon>
        <taxon>Propionibacteriales</taxon>
        <taxon>Propionibacteriaceae</taxon>
        <taxon>Parenemella</taxon>
    </lineage>
</organism>
<keyword evidence="4" id="KW-0067">ATP-binding</keyword>
<dbReference type="Pfam" id="PF00005">
    <property type="entry name" value="ABC_tran"/>
    <property type="match status" value="1"/>
</dbReference>
<dbReference type="GO" id="GO:0005524">
    <property type="term" value="F:ATP binding"/>
    <property type="evidence" value="ECO:0007669"/>
    <property type="project" value="UniProtKB-KW"/>
</dbReference>
<feature type="transmembrane region" description="Helical" evidence="7">
    <location>
        <begin position="244"/>
        <end position="264"/>
    </location>
</feature>
<dbReference type="InterPro" id="IPR011527">
    <property type="entry name" value="ABC1_TM_dom"/>
</dbReference>
<keyword evidence="11" id="KW-1185">Reference proteome</keyword>
<proteinExistence type="predicted"/>
<name>A0A255EAD0_9ACTN</name>
<feature type="transmembrane region" description="Helical" evidence="7">
    <location>
        <begin position="161"/>
        <end position="178"/>
    </location>
</feature>
<dbReference type="PANTHER" id="PTHR43394:SF1">
    <property type="entry name" value="ATP-BINDING CASSETTE SUB-FAMILY B MEMBER 10, MITOCHONDRIAL"/>
    <property type="match status" value="1"/>
</dbReference>
<feature type="transmembrane region" description="Helical" evidence="7">
    <location>
        <begin position="53"/>
        <end position="72"/>
    </location>
</feature>
<gene>
    <name evidence="10" type="ORF">CGZ91_13005</name>
</gene>
<feature type="domain" description="ABC transporter" evidence="8">
    <location>
        <begin position="338"/>
        <end position="535"/>
    </location>
</feature>
<evidence type="ECO:0000313" key="11">
    <source>
        <dbReference type="Proteomes" id="UP000216300"/>
    </source>
</evidence>
<protein>
    <recommendedName>
        <fullName evidence="12">ABC transporter ATP-binding protein</fullName>
    </recommendedName>
</protein>
<dbReference type="SUPFAM" id="SSF52540">
    <property type="entry name" value="P-loop containing nucleoside triphosphate hydrolases"/>
    <property type="match status" value="1"/>
</dbReference>
<dbReference type="GO" id="GO:0016887">
    <property type="term" value="F:ATP hydrolysis activity"/>
    <property type="evidence" value="ECO:0007669"/>
    <property type="project" value="InterPro"/>
</dbReference>
<dbReference type="GO" id="GO:0015421">
    <property type="term" value="F:ABC-type oligopeptide transporter activity"/>
    <property type="evidence" value="ECO:0007669"/>
    <property type="project" value="TreeGrafter"/>
</dbReference>
<dbReference type="RefSeq" id="WP_094455807.1">
    <property type="nucleotide sequence ID" value="NZ_NMVJ01000011.1"/>
</dbReference>
<feature type="domain" description="ABC transmembrane type-1" evidence="9">
    <location>
        <begin position="21"/>
        <end position="301"/>
    </location>
</feature>
<evidence type="ECO:0000259" key="9">
    <source>
        <dbReference type="PROSITE" id="PS50929"/>
    </source>
</evidence>
<keyword evidence="2 7" id="KW-0812">Transmembrane</keyword>
<dbReference type="InterPro" id="IPR036640">
    <property type="entry name" value="ABC1_TM_sf"/>
</dbReference>
<evidence type="ECO:0000256" key="3">
    <source>
        <dbReference type="ARBA" id="ARBA00022741"/>
    </source>
</evidence>
<evidence type="ECO:0000256" key="7">
    <source>
        <dbReference type="SAM" id="Phobius"/>
    </source>
</evidence>
<dbReference type="GO" id="GO:0005886">
    <property type="term" value="C:plasma membrane"/>
    <property type="evidence" value="ECO:0007669"/>
    <property type="project" value="UniProtKB-SubCell"/>
</dbReference>
<evidence type="ECO:0000313" key="10">
    <source>
        <dbReference type="EMBL" id="OYN88528.1"/>
    </source>
</evidence>
<comment type="subcellular location">
    <subcellularLocation>
        <location evidence="1">Cell membrane</location>
        <topology evidence="1">Multi-pass membrane protein</topology>
    </subcellularLocation>
</comment>
<keyword evidence="6 7" id="KW-0472">Membrane</keyword>
<dbReference type="SUPFAM" id="SSF90123">
    <property type="entry name" value="ABC transporter transmembrane region"/>
    <property type="match status" value="1"/>
</dbReference>
<dbReference type="Gene3D" id="1.20.1560.10">
    <property type="entry name" value="ABC transporter type 1, transmembrane domain"/>
    <property type="match status" value="1"/>
</dbReference>
<feature type="transmembrane region" description="Helical" evidence="7">
    <location>
        <begin position="134"/>
        <end position="155"/>
    </location>
</feature>
<sequence>MNTGRRQFLGRIYRRHRSLFALILLFQVAAGITRALGAALVEPLTNAILDKAVQVFVLFLVATLIIDALSYVTRCVAAILTTHLQGHALVELRLVTVRRILHMPMLAFETRGRGELVSLVQRDTQQAAERVYTVWSRILTCLTTGGFSIVAMTLLDPSLTAILVAATLVAALLNSTLLKRVKDAERDARKAQGGLTNTVLTAIAAFDVARIFNAVGFIRAIFGSHRDSFERAVMRSTHIDGQRVGLYSIVSTGTVFTAALWMAYRVAHGEANVGTLSAYIALMLQGLVSIETSFRWWSRLTVSDASWERLDEIGATSTPAMAIAGKLPAASDRHSGPVTQLDIASRFTYPGADTALRHQLHAGLGTVNHIPGNSGSGKTTLLKCLLGLYPFDPGSTITINNTPTTQHDLSQLSSYAPATGGLFDSSVRDNLTLGDPAITTKHIMEHAATLNLAEWLTTYGLDSNIGPGGSHLSGGQRQSLCVLRALLAPRDIVILDEPFSALDVSRAEGIAQGIAQASKTKLVLITSHRPIPTRPE</sequence>
<evidence type="ECO:0000256" key="2">
    <source>
        <dbReference type="ARBA" id="ARBA00022692"/>
    </source>
</evidence>
<evidence type="ECO:0000256" key="1">
    <source>
        <dbReference type="ARBA" id="ARBA00004651"/>
    </source>
</evidence>
<dbReference type="EMBL" id="NMVJ01000011">
    <property type="protein sequence ID" value="OYN88528.1"/>
    <property type="molecule type" value="Genomic_DNA"/>
</dbReference>
<dbReference type="InterPro" id="IPR027417">
    <property type="entry name" value="P-loop_NTPase"/>
</dbReference>
<dbReference type="AlphaFoldDB" id="A0A255EAD0"/>
<dbReference type="InterPro" id="IPR003593">
    <property type="entry name" value="AAA+_ATPase"/>
</dbReference>
<dbReference type="SMART" id="SM00382">
    <property type="entry name" value="AAA"/>
    <property type="match status" value="1"/>
</dbReference>
<dbReference type="OrthoDB" id="5113844at2"/>
<dbReference type="Proteomes" id="UP000216300">
    <property type="component" value="Unassembled WGS sequence"/>
</dbReference>
<evidence type="ECO:0000259" key="8">
    <source>
        <dbReference type="PROSITE" id="PS50893"/>
    </source>
</evidence>
<keyword evidence="5 7" id="KW-1133">Transmembrane helix</keyword>
<evidence type="ECO:0000256" key="6">
    <source>
        <dbReference type="ARBA" id="ARBA00023136"/>
    </source>
</evidence>
<accession>A0A255EAD0</accession>
<keyword evidence="3" id="KW-0547">Nucleotide-binding</keyword>
<evidence type="ECO:0000256" key="4">
    <source>
        <dbReference type="ARBA" id="ARBA00022840"/>
    </source>
</evidence>
<evidence type="ECO:0008006" key="12">
    <source>
        <dbReference type="Google" id="ProtNLM"/>
    </source>
</evidence>
<dbReference type="Pfam" id="PF00664">
    <property type="entry name" value="ABC_membrane"/>
    <property type="match status" value="1"/>
</dbReference>
<dbReference type="PROSITE" id="PS50929">
    <property type="entry name" value="ABC_TM1F"/>
    <property type="match status" value="1"/>
</dbReference>
<dbReference type="InterPro" id="IPR039421">
    <property type="entry name" value="Type_1_exporter"/>
</dbReference>
<reference evidence="10 11" key="1">
    <citation type="submission" date="2017-07" db="EMBL/GenBank/DDBJ databases">
        <title>Draft whole genome sequences of clinical Proprionibacteriaceae strains.</title>
        <authorList>
            <person name="Bernier A.-M."/>
            <person name="Bernard K."/>
            <person name="Domingo M.-C."/>
        </authorList>
    </citation>
    <scope>NUCLEOTIDE SEQUENCE [LARGE SCALE GENOMIC DNA]</scope>
    <source>
        <strain evidence="10 11">NML 150081</strain>
    </source>
</reference>
<dbReference type="PANTHER" id="PTHR43394">
    <property type="entry name" value="ATP-DEPENDENT PERMEASE MDL1, MITOCHONDRIAL"/>
    <property type="match status" value="1"/>
</dbReference>